<evidence type="ECO:0000313" key="6">
    <source>
        <dbReference type="EMBL" id="MBD1260091.1"/>
    </source>
</evidence>
<dbReference type="AlphaFoldDB" id="A0A316E7P6"/>
<dbReference type="RefSeq" id="WP_109648492.1">
    <property type="nucleotide sequence ID" value="NZ_JACWLN010000002.1"/>
</dbReference>
<dbReference type="GO" id="GO:0004559">
    <property type="term" value="F:alpha-mannosidase activity"/>
    <property type="evidence" value="ECO:0007669"/>
    <property type="project" value="InterPro"/>
</dbReference>
<dbReference type="InterPro" id="IPR011330">
    <property type="entry name" value="Glyco_hydro/deAcase_b/a-brl"/>
</dbReference>
<keyword evidence="2" id="KW-0862">Zinc</keyword>
<reference evidence="7 8" key="1">
    <citation type="submission" date="2018-05" db="EMBL/GenBank/DDBJ databases">
        <title>Genomic Encyclopedia of Archaeal and Bacterial Type Strains, Phase II (KMG-II): from individual species to whole genera.</title>
        <authorList>
            <person name="Goeker M."/>
        </authorList>
    </citation>
    <scope>NUCLEOTIDE SEQUENCE [LARGE SCALE GENOMIC DNA]</scope>
    <source>
        <strain evidence="7 8">DSM 23514</strain>
    </source>
</reference>
<feature type="chain" id="PRO_5016421531" evidence="3">
    <location>
        <begin position="22"/>
        <end position="1133"/>
    </location>
</feature>
<organism evidence="7 8">
    <name type="scientific">Maribacter polysiphoniae</name>
    <dbReference type="NCBI Taxonomy" id="429344"/>
    <lineage>
        <taxon>Bacteria</taxon>
        <taxon>Pseudomonadati</taxon>
        <taxon>Bacteroidota</taxon>
        <taxon>Flavobacteriia</taxon>
        <taxon>Flavobacteriales</taxon>
        <taxon>Flavobacteriaceae</taxon>
        <taxon>Maribacter</taxon>
    </lineage>
</organism>
<gene>
    <name evidence="6" type="ORF">HZY62_05805</name>
    <name evidence="7" type="ORF">LX92_00294</name>
</gene>
<feature type="domain" description="Glycosyl hydrolase family 38 C-terminal" evidence="5">
    <location>
        <begin position="762"/>
        <end position="948"/>
    </location>
</feature>
<dbReference type="Pfam" id="PF07748">
    <property type="entry name" value="Glyco_hydro_38C"/>
    <property type="match status" value="1"/>
</dbReference>
<evidence type="ECO:0000256" key="3">
    <source>
        <dbReference type="SAM" id="SignalP"/>
    </source>
</evidence>
<evidence type="ECO:0000259" key="5">
    <source>
        <dbReference type="Pfam" id="PF07748"/>
    </source>
</evidence>
<keyword evidence="7" id="KW-0378">Hydrolase</keyword>
<dbReference type="OrthoDB" id="1049785at2"/>
<dbReference type="SUPFAM" id="SSF74650">
    <property type="entry name" value="Galactose mutarotase-like"/>
    <property type="match status" value="1"/>
</dbReference>
<dbReference type="Gene3D" id="2.60.40.1180">
    <property type="entry name" value="Golgi alpha-mannosidase II"/>
    <property type="match status" value="1"/>
</dbReference>
<evidence type="ECO:0000259" key="4">
    <source>
        <dbReference type="Pfam" id="PF01074"/>
    </source>
</evidence>
<dbReference type="CDD" id="cd10791">
    <property type="entry name" value="GH38N_AMII_like_1"/>
    <property type="match status" value="1"/>
</dbReference>
<dbReference type="Gene3D" id="3.20.110.10">
    <property type="entry name" value="Glycoside hydrolase 38, N terminal domain"/>
    <property type="match status" value="1"/>
</dbReference>
<evidence type="ECO:0000256" key="2">
    <source>
        <dbReference type="ARBA" id="ARBA00022833"/>
    </source>
</evidence>
<evidence type="ECO:0000256" key="1">
    <source>
        <dbReference type="ARBA" id="ARBA00001947"/>
    </source>
</evidence>
<dbReference type="InterPro" id="IPR011013">
    <property type="entry name" value="Gal_mutarotase_sf_dom"/>
</dbReference>
<evidence type="ECO:0000313" key="9">
    <source>
        <dbReference type="Proteomes" id="UP000651837"/>
    </source>
</evidence>
<dbReference type="InterPro" id="IPR027291">
    <property type="entry name" value="Glyco_hydro_38_N_sf"/>
</dbReference>
<dbReference type="Gene3D" id="2.70.98.30">
    <property type="entry name" value="Golgi alpha-mannosidase II, domain 4"/>
    <property type="match status" value="1"/>
</dbReference>
<dbReference type="GO" id="GO:0030246">
    <property type="term" value="F:carbohydrate binding"/>
    <property type="evidence" value="ECO:0007669"/>
    <property type="project" value="InterPro"/>
</dbReference>
<dbReference type="InterPro" id="IPR000602">
    <property type="entry name" value="Glyco_hydro_38_N"/>
</dbReference>
<dbReference type="Pfam" id="PF01074">
    <property type="entry name" value="Glyco_hydro_38N"/>
    <property type="match status" value="1"/>
</dbReference>
<dbReference type="Proteomes" id="UP000245667">
    <property type="component" value="Unassembled WGS sequence"/>
</dbReference>
<keyword evidence="3" id="KW-0732">Signal</keyword>
<reference evidence="6 9" key="2">
    <citation type="submission" date="2020-07" db="EMBL/GenBank/DDBJ databases">
        <title>The draft genome sequence of Maribacter polysiphoniae KCTC 22021.</title>
        <authorList>
            <person name="Mu L."/>
        </authorList>
    </citation>
    <scope>NUCLEOTIDE SEQUENCE [LARGE SCALE GENOMIC DNA]</scope>
    <source>
        <strain evidence="6 9">KCTC 22021</strain>
    </source>
</reference>
<name>A0A316E7P6_9FLAO</name>
<dbReference type="SUPFAM" id="SSF88713">
    <property type="entry name" value="Glycoside hydrolase/deacetylase"/>
    <property type="match status" value="1"/>
</dbReference>
<dbReference type="GO" id="GO:0006013">
    <property type="term" value="P:mannose metabolic process"/>
    <property type="evidence" value="ECO:0007669"/>
    <property type="project" value="InterPro"/>
</dbReference>
<accession>A0A316E7P6</accession>
<dbReference type="InterPro" id="IPR013780">
    <property type="entry name" value="Glyco_hydro_b"/>
</dbReference>
<sequence length="1133" mass="129414">MKTKHLPILLLLFILAPMVQAQENYLAGYEQKVSGTDFTYHSPFSYREKCLLTRARADVPPIAWKTEVVPNDYSKKTVSFIWLYGIGAKTPSNKFDLYVNKEKVMTFSSPTKNEEVRTLSGKDGIQLVFNRSMVDTNRDEMGTAVLTIPSNYFTLGNAVELMVDGVDNHSNDWFMTFDKVLSEDIKSKQLKTVTKKEGSLYHTVRFEIVHLKAPTKARITTSDLTQKFDIKTGFNEIDLLIPAVTTPTKVDAELRMGKVRKQVGFRVEPVKEWTIHLVQHSHTDIGYTRSQTEILTEHLRFIDYALDYCDQTDDYPDEAKFRWTCEAAWTVREYLKNRPKEQIDRLLQRIKEGRIEVTGMFFNFSEIIDETALAMQTQALNHFKERGIDVNTAMQNDVNGIGWAMIDLYKNTGIKYLTMGQHGHRAQVPFDKPTSFWWESNSGNRLLAYRSEHYMHGNALSLTSGELDQFRANLSQYLDGLEAKGYPHDRTAFQFSGYLTDNSPPSTKACDIVKEWNQKYEWPKLKLSLASEFMVYLDKNKGDDLPVKKEAWPDWWTDGFGSAFTETKTARTVHSNMIANMGLLSMAKFMGTALPENITGDIEKAYDELLFYDEHTFGAAESITDPLIENSVIQWGQKSAYAWTAFKESSLIQEKALGLMQQHIPKAKEPTIAVFNTLNWERSGLVKAYIDHQLLPLGKPYKILDTKGNEIAVQRISSRADGSNYLLWAPNVPPMGYATFKIVLEEGKKQPKQNKEVEGPILENEYYRIQIDSKRGVVTSLFDKELNKELVDLNSGYKLGEFVYEQPDNRESMERLTNANRDTVYVPIKKKMSGLSEIKVSGIKETPLWSSIHINGKNEECADSRGVNFEIKLYKNSKRIEFSYDMVKRGHTAPEGVFIALPFRMKDNDQLAFDVQGGIVNPGMNQLEGTSADWNVIQNFAAVQNDEAQILFSSNDVPLVQFGDINTGRFYYKHKPENPHIYSWVLNNYWTTNFRASQEGEMKWKYYLTSSKDRSKSFATRFGWESRVPMLSRVIPPSKSNKANSTVSKSLLDFDLPNLILVSARPLLGDKGVLLHLRETEGDHAILDVPRLLGQTGAVRAVETNVLGEEIKELTKPLLIEHYETRFVLLKML</sequence>
<comment type="caution">
    <text evidence="7">The sequence shown here is derived from an EMBL/GenBank/DDBJ whole genome shotgun (WGS) entry which is preliminary data.</text>
</comment>
<feature type="domain" description="Glycoside hydrolase family 38 N-terminal" evidence="4">
    <location>
        <begin position="274"/>
        <end position="546"/>
    </location>
</feature>
<dbReference type="PANTHER" id="PTHR11607">
    <property type="entry name" value="ALPHA-MANNOSIDASE"/>
    <property type="match status" value="1"/>
</dbReference>
<evidence type="ECO:0000313" key="7">
    <source>
        <dbReference type="EMBL" id="PWK25552.1"/>
    </source>
</evidence>
<keyword evidence="9" id="KW-1185">Reference proteome</keyword>
<dbReference type="PANTHER" id="PTHR11607:SF3">
    <property type="entry name" value="LYSOSOMAL ALPHA-MANNOSIDASE"/>
    <property type="match status" value="1"/>
</dbReference>
<dbReference type="EMBL" id="JACWLN010000002">
    <property type="protein sequence ID" value="MBD1260091.1"/>
    <property type="molecule type" value="Genomic_DNA"/>
</dbReference>
<feature type="signal peptide" evidence="3">
    <location>
        <begin position="1"/>
        <end position="21"/>
    </location>
</feature>
<dbReference type="InterPro" id="IPR011682">
    <property type="entry name" value="Glyco_hydro_38_C"/>
</dbReference>
<dbReference type="InterPro" id="IPR050843">
    <property type="entry name" value="Glycosyl_Hydrlase_38"/>
</dbReference>
<dbReference type="Proteomes" id="UP000651837">
    <property type="component" value="Unassembled WGS sequence"/>
</dbReference>
<dbReference type="EMBL" id="QGGQ01000001">
    <property type="protein sequence ID" value="PWK25552.1"/>
    <property type="molecule type" value="Genomic_DNA"/>
</dbReference>
<comment type="cofactor">
    <cofactor evidence="1">
        <name>Zn(2+)</name>
        <dbReference type="ChEBI" id="CHEBI:29105"/>
    </cofactor>
</comment>
<proteinExistence type="predicted"/>
<protein>
    <submittedName>
        <fullName evidence="7">Glycosyl hydrolase family 38</fullName>
    </submittedName>
</protein>
<evidence type="ECO:0000313" key="8">
    <source>
        <dbReference type="Proteomes" id="UP000245667"/>
    </source>
</evidence>